<dbReference type="GO" id="GO:0005886">
    <property type="term" value="C:plasma membrane"/>
    <property type="evidence" value="ECO:0007669"/>
    <property type="project" value="UniProtKB-SubCell"/>
</dbReference>
<comment type="caution">
    <text evidence="9">The sequence shown here is derived from an EMBL/GenBank/DDBJ whole genome shotgun (WGS) entry which is preliminary data.</text>
</comment>
<dbReference type="GO" id="GO:0071555">
    <property type="term" value="P:cell wall organization"/>
    <property type="evidence" value="ECO:0007669"/>
    <property type="project" value="TreeGrafter"/>
</dbReference>
<keyword evidence="10" id="KW-1185">Reference proteome</keyword>
<protein>
    <submittedName>
        <fullName evidence="9">Undecaprenyl/decaprenyl-phosphate alpha-N-acetylglucosaminyl 1-phosphate transferase</fullName>
    </submittedName>
</protein>
<feature type="transmembrane region" description="Helical" evidence="8">
    <location>
        <begin position="254"/>
        <end position="277"/>
    </location>
</feature>
<evidence type="ECO:0000313" key="10">
    <source>
        <dbReference type="Proteomes" id="UP000280444"/>
    </source>
</evidence>
<sequence length="380" mass="40354">MKVYLLLMLLAMGITVLVTPIVRFACLHWGIVPKLRSRDIQSIPIPRLGGIAMTIGFLIAMLIASTIPYMAPVFSTSVPWAVMGGAAAMSVLGVVDDVIELDWLTKLSGQILITGLMALSGVQLVSFPIFGITIGSSRLSLVLTLLVVVAIINAVNFIDGLDGLAAGTVGIGAMSFFIYSYSLSVKAGAATYATTASLVVITLVGVCGGFLWFNFHPSSIMMGGGAETLGLILASAAIIVTGQIDPSVLGDQQLLVGLLPVLLPLSVIVVPMGDLIATSLIRLKNGKSPFHADRSHFHDRLLARGHGHRGVVAILWLWTAQVSLSAVALLNYPWHRVALVSLPTLVVVLILTIAEFPWMREAARKAAAHGKDGHERHPHE</sequence>
<feature type="transmembrane region" description="Helical" evidence="8">
    <location>
        <begin position="111"/>
        <end position="133"/>
    </location>
</feature>
<evidence type="ECO:0000256" key="5">
    <source>
        <dbReference type="ARBA" id="ARBA00022989"/>
    </source>
</evidence>
<evidence type="ECO:0000256" key="3">
    <source>
        <dbReference type="ARBA" id="ARBA00022679"/>
    </source>
</evidence>
<dbReference type="Proteomes" id="UP000280444">
    <property type="component" value="Unassembled WGS sequence"/>
</dbReference>
<feature type="transmembrane region" description="Helical" evidence="8">
    <location>
        <begin position="310"/>
        <end position="332"/>
    </location>
</feature>
<feature type="transmembrane region" description="Helical" evidence="8">
    <location>
        <begin position="220"/>
        <end position="242"/>
    </location>
</feature>
<comment type="cofactor">
    <cofactor evidence="7">
        <name>Mg(2+)</name>
        <dbReference type="ChEBI" id="CHEBI:18420"/>
    </cofactor>
</comment>
<dbReference type="EMBL" id="RQZF01000009">
    <property type="protein sequence ID" value="RRC94887.1"/>
    <property type="molecule type" value="Genomic_DNA"/>
</dbReference>
<feature type="binding site" evidence="7">
    <location>
        <position position="156"/>
    </location>
    <ligand>
        <name>Mg(2+)</name>
        <dbReference type="ChEBI" id="CHEBI:18420"/>
    </ligand>
</feature>
<keyword evidence="4 8" id="KW-0812">Transmembrane</keyword>
<dbReference type="PANTHER" id="PTHR22926">
    <property type="entry name" value="PHOSPHO-N-ACETYLMURAMOYL-PENTAPEPTIDE-TRANSFERASE"/>
    <property type="match status" value="1"/>
</dbReference>
<evidence type="ECO:0000256" key="8">
    <source>
        <dbReference type="SAM" id="Phobius"/>
    </source>
</evidence>
<proteinExistence type="predicted"/>
<dbReference type="InterPro" id="IPR018480">
    <property type="entry name" value="PNAcMuramoyl-5peptid_Trfase_CS"/>
</dbReference>
<keyword evidence="3 9" id="KW-0808">Transferase</keyword>
<evidence type="ECO:0000256" key="7">
    <source>
        <dbReference type="PIRSR" id="PIRSR600715-1"/>
    </source>
</evidence>
<keyword evidence="7" id="KW-0479">Metal-binding</keyword>
<dbReference type="OrthoDB" id="9783652at2"/>
<dbReference type="GO" id="GO:0046872">
    <property type="term" value="F:metal ion binding"/>
    <property type="evidence" value="ECO:0007669"/>
    <property type="project" value="UniProtKB-KW"/>
</dbReference>
<evidence type="ECO:0000313" key="9">
    <source>
        <dbReference type="EMBL" id="RRC94887.1"/>
    </source>
</evidence>
<dbReference type="Pfam" id="PF00953">
    <property type="entry name" value="Glycos_transf_4"/>
    <property type="match status" value="1"/>
</dbReference>
<dbReference type="PANTHER" id="PTHR22926:SF3">
    <property type="entry name" value="UNDECAPRENYL-PHOSPHATE ALPHA-N-ACETYLGLUCOSAMINYL 1-PHOSPHATE TRANSFERASE"/>
    <property type="match status" value="1"/>
</dbReference>
<dbReference type="GO" id="GO:0044038">
    <property type="term" value="P:cell wall macromolecule biosynthetic process"/>
    <property type="evidence" value="ECO:0007669"/>
    <property type="project" value="TreeGrafter"/>
</dbReference>
<feature type="transmembrane region" description="Helical" evidence="8">
    <location>
        <begin position="338"/>
        <end position="358"/>
    </location>
</feature>
<organism evidence="9 10">
    <name type="scientific">Schaalia canis</name>
    <dbReference type="NCBI Taxonomy" id="100469"/>
    <lineage>
        <taxon>Bacteria</taxon>
        <taxon>Bacillati</taxon>
        <taxon>Actinomycetota</taxon>
        <taxon>Actinomycetes</taxon>
        <taxon>Actinomycetales</taxon>
        <taxon>Actinomycetaceae</taxon>
        <taxon>Schaalia</taxon>
    </lineage>
</organism>
<keyword evidence="6 8" id="KW-0472">Membrane</keyword>
<dbReference type="RefSeq" id="WP_124871462.1">
    <property type="nucleotide sequence ID" value="NZ_RQZF01000009.1"/>
</dbReference>
<feature type="transmembrane region" description="Helical" evidence="8">
    <location>
        <begin position="164"/>
        <end position="183"/>
    </location>
</feature>
<dbReference type="AlphaFoldDB" id="A0A3P1SD42"/>
<name>A0A3P1SD42_9ACTO</name>
<keyword evidence="7" id="KW-0460">Magnesium</keyword>
<evidence type="ECO:0000256" key="1">
    <source>
        <dbReference type="ARBA" id="ARBA00004651"/>
    </source>
</evidence>
<comment type="subcellular location">
    <subcellularLocation>
        <location evidence="1">Cell membrane</location>
        <topology evidence="1">Multi-pass membrane protein</topology>
    </subcellularLocation>
</comment>
<reference evidence="9 10" key="1">
    <citation type="submission" date="2018-11" db="EMBL/GenBank/DDBJ databases">
        <title>Genomes From Bacteria Associated with the Canine Oral Cavity: a Test Case for Automated Genome-Based Taxonomic Assignment.</title>
        <authorList>
            <person name="Coil D.A."/>
            <person name="Jospin G."/>
            <person name="Darling A.E."/>
            <person name="Wallis C."/>
            <person name="Davis I.J."/>
            <person name="Harris S."/>
            <person name="Eisen J.A."/>
            <person name="Holcombe L.J."/>
            <person name="O'Flynn C."/>
        </authorList>
    </citation>
    <scope>NUCLEOTIDE SEQUENCE [LARGE SCALE GENOMIC DNA]</scope>
    <source>
        <strain evidence="9 10">OH770</strain>
    </source>
</reference>
<feature type="transmembrane region" description="Helical" evidence="8">
    <location>
        <begin position="139"/>
        <end position="157"/>
    </location>
</feature>
<dbReference type="InterPro" id="IPR000715">
    <property type="entry name" value="Glycosyl_transferase_4"/>
</dbReference>
<dbReference type="CDD" id="cd06853">
    <property type="entry name" value="GT_WecA_like"/>
    <property type="match status" value="1"/>
</dbReference>
<dbReference type="GO" id="GO:0009103">
    <property type="term" value="P:lipopolysaccharide biosynthetic process"/>
    <property type="evidence" value="ECO:0007669"/>
    <property type="project" value="TreeGrafter"/>
</dbReference>
<dbReference type="PROSITE" id="PS01348">
    <property type="entry name" value="MRAY_2"/>
    <property type="match status" value="1"/>
</dbReference>
<feature type="transmembrane region" description="Helical" evidence="8">
    <location>
        <begin position="189"/>
        <end position="213"/>
    </location>
</feature>
<keyword evidence="5 8" id="KW-1133">Transmembrane helix</keyword>
<evidence type="ECO:0000256" key="2">
    <source>
        <dbReference type="ARBA" id="ARBA00022475"/>
    </source>
</evidence>
<evidence type="ECO:0000256" key="4">
    <source>
        <dbReference type="ARBA" id="ARBA00022692"/>
    </source>
</evidence>
<evidence type="ECO:0000256" key="6">
    <source>
        <dbReference type="ARBA" id="ARBA00023136"/>
    </source>
</evidence>
<accession>A0A3P1SD42</accession>
<gene>
    <name evidence="9" type="ORF">EII11_08435</name>
</gene>
<keyword evidence="2" id="KW-1003">Cell membrane</keyword>
<feature type="transmembrane region" description="Helical" evidence="8">
    <location>
        <begin position="6"/>
        <end position="27"/>
    </location>
</feature>
<dbReference type="GO" id="GO:0016780">
    <property type="term" value="F:phosphotransferase activity, for other substituted phosphate groups"/>
    <property type="evidence" value="ECO:0007669"/>
    <property type="project" value="InterPro"/>
</dbReference>
<feature type="transmembrane region" description="Helical" evidence="8">
    <location>
        <begin position="48"/>
        <end position="71"/>
    </location>
</feature>